<keyword evidence="9" id="KW-1185">Reference proteome</keyword>
<accession>A0A6H2DRV2</accession>
<evidence type="ECO:0000259" key="7">
    <source>
        <dbReference type="PROSITE" id="PS51900"/>
    </source>
</evidence>
<dbReference type="PROSITE" id="PS51898">
    <property type="entry name" value="TYR_RECOMBINASE"/>
    <property type="match status" value="1"/>
</dbReference>
<dbReference type="InterPro" id="IPR013762">
    <property type="entry name" value="Integrase-like_cat_sf"/>
</dbReference>
<dbReference type="InterPro" id="IPR050808">
    <property type="entry name" value="Phage_Integrase"/>
</dbReference>
<keyword evidence="4" id="KW-0233">DNA recombination</keyword>
<keyword evidence="3 5" id="KW-0238">DNA-binding</keyword>
<organism evidence="8 9">
    <name type="scientific">Parasphingorhabdus halotolerans</name>
    <dbReference type="NCBI Taxonomy" id="2725558"/>
    <lineage>
        <taxon>Bacteria</taxon>
        <taxon>Pseudomonadati</taxon>
        <taxon>Pseudomonadota</taxon>
        <taxon>Alphaproteobacteria</taxon>
        <taxon>Sphingomonadales</taxon>
        <taxon>Sphingomonadaceae</taxon>
        <taxon>Parasphingorhabdus</taxon>
    </lineage>
</organism>
<dbReference type="InterPro" id="IPR038488">
    <property type="entry name" value="Integrase_DNA-bd_sf"/>
</dbReference>
<dbReference type="PANTHER" id="PTHR30629:SF2">
    <property type="entry name" value="PROPHAGE INTEGRASE INTS-RELATED"/>
    <property type="match status" value="1"/>
</dbReference>
<dbReference type="RefSeq" id="WP_168821324.1">
    <property type="nucleotide sequence ID" value="NZ_CP051217.1"/>
</dbReference>
<proteinExistence type="inferred from homology"/>
<dbReference type="PROSITE" id="PS51900">
    <property type="entry name" value="CB"/>
    <property type="match status" value="1"/>
</dbReference>
<dbReference type="InterPro" id="IPR010998">
    <property type="entry name" value="Integrase_recombinase_N"/>
</dbReference>
<dbReference type="PANTHER" id="PTHR30629">
    <property type="entry name" value="PROPHAGE INTEGRASE"/>
    <property type="match status" value="1"/>
</dbReference>
<dbReference type="EMBL" id="CP051217">
    <property type="protein sequence ID" value="QJB70713.1"/>
    <property type="molecule type" value="Genomic_DNA"/>
</dbReference>
<feature type="domain" description="Core-binding (CB)" evidence="7">
    <location>
        <begin position="90"/>
        <end position="167"/>
    </location>
</feature>
<evidence type="ECO:0000256" key="2">
    <source>
        <dbReference type="ARBA" id="ARBA00022908"/>
    </source>
</evidence>
<dbReference type="Pfam" id="PF00589">
    <property type="entry name" value="Phage_integrase"/>
    <property type="match status" value="1"/>
</dbReference>
<dbReference type="GO" id="GO:0015074">
    <property type="term" value="P:DNA integration"/>
    <property type="evidence" value="ECO:0007669"/>
    <property type="project" value="UniProtKB-KW"/>
</dbReference>
<dbReference type="GO" id="GO:0003677">
    <property type="term" value="F:DNA binding"/>
    <property type="evidence" value="ECO:0007669"/>
    <property type="project" value="UniProtKB-UniRule"/>
</dbReference>
<reference evidence="8 9" key="1">
    <citation type="submission" date="2020-04" db="EMBL/GenBank/DDBJ databases">
        <title>Genome sequence for Sphingorhabdus sp. strain M1.</title>
        <authorList>
            <person name="Park S.-J."/>
        </authorList>
    </citation>
    <scope>NUCLEOTIDE SEQUENCE [LARGE SCALE GENOMIC DNA]</scope>
    <source>
        <strain evidence="8 9">JK6</strain>
    </source>
</reference>
<dbReference type="CDD" id="cd00801">
    <property type="entry name" value="INT_P4_C"/>
    <property type="match status" value="1"/>
</dbReference>
<evidence type="ECO:0000256" key="3">
    <source>
        <dbReference type="ARBA" id="ARBA00023125"/>
    </source>
</evidence>
<evidence type="ECO:0000256" key="5">
    <source>
        <dbReference type="PROSITE-ProRule" id="PRU01248"/>
    </source>
</evidence>
<dbReference type="Gene3D" id="1.10.443.10">
    <property type="entry name" value="Intergrase catalytic core"/>
    <property type="match status" value="1"/>
</dbReference>
<evidence type="ECO:0000259" key="6">
    <source>
        <dbReference type="PROSITE" id="PS51898"/>
    </source>
</evidence>
<gene>
    <name evidence="8" type="ORF">HF685_06225</name>
</gene>
<dbReference type="GO" id="GO:0006310">
    <property type="term" value="P:DNA recombination"/>
    <property type="evidence" value="ECO:0007669"/>
    <property type="project" value="UniProtKB-KW"/>
</dbReference>
<dbReference type="SUPFAM" id="SSF56349">
    <property type="entry name" value="DNA breaking-rejoining enzymes"/>
    <property type="match status" value="1"/>
</dbReference>
<dbReference type="InterPro" id="IPR011010">
    <property type="entry name" value="DNA_brk_join_enz"/>
</dbReference>
<dbReference type="AlphaFoldDB" id="A0A6H2DRV2"/>
<evidence type="ECO:0000313" key="8">
    <source>
        <dbReference type="EMBL" id="QJB70713.1"/>
    </source>
</evidence>
<feature type="domain" description="Tyr recombinase" evidence="6">
    <location>
        <begin position="188"/>
        <end position="367"/>
    </location>
</feature>
<dbReference type="InterPro" id="IPR002104">
    <property type="entry name" value="Integrase_catalytic"/>
</dbReference>
<dbReference type="Pfam" id="PF13356">
    <property type="entry name" value="Arm-DNA-bind_3"/>
    <property type="match status" value="1"/>
</dbReference>
<evidence type="ECO:0000256" key="1">
    <source>
        <dbReference type="ARBA" id="ARBA00008857"/>
    </source>
</evidence>
<sequence length="381" mass="43252">MPSHALTDISIRALSNPKKGQTTYWDASMSGFGVRISQGGTKTFVVVHGVERRRFTIGRYPAITLKQARDKAKELQAGLTLGLIDKRPSPPYLEALALYLEASSLKNRPGTVSEYRRMLTTHFAFGRKRLNEITRADIQTKLNRLKDTPSEQRHAFVAMKVFLNWAVREEYLSSNPIISMQPPSRQRSRERVLQPEELAEIYKKACDCPWPYGPIVQLLALTGQRRGEIGGLRWSWIDQDKRLISFPANFTKNRRLHVLPYGEQVAEVLKNLPEHVGSDFVFPGRKSGASNFNSWSKSKRAFDVTLKGVEPYVLHDLRRTYSSTLAQLGTPIHVTEKLLNHVSGTISGVAAIYNRHSYLEEMREAVENFETYLGNIITQPL</sequence>
<name>A0A6H2DRV2_9SPHN</name>
<dbReference type="Gene3D" id="3.30.160.390">
    <property type="entry name" value="Integrase, DNA-binding domain"/>
    <property type="match status" value="1"/>
</dbReference>
<evidence type="ECO:0000313" key="9">
    <source>
        <dbReference type="Proteomes" id="UP000501600"/>
    </source>
</evidence>
<dbReference type="InterPro" id="IPR025166">
    <property type="entry name" value="Integrase_DNA_bind_dom"/>
</dbReference>
<dbReference type="InterPro" id="IPR044068">
    <property type="entry name" value="CB"/>
</dbReference>
<keyword evidence="2" id="KW-0229">DNA integration</keyword>
<dbReference type="KEGG" id="phao:HF685_06225"/>
<evidence type="ECO:0000256" key="4">
    <source>
        <dbReference type="ARBA" id="ARBA00023172"/>
    </source>
</evidence>
<comment type="similarity">
    <text evidence="1">Belongs to the 'phage' integrase family.</text>
</comment>
<dbReference type="Gene3D" id="1.10.150.130">
    <property type="match status" value="1"/>
</dbReference>
<dbReference type="Proteomes" id="UP000501600">
    <property type="component" value="Chromosome"/>
</dbReference>
<protein>
    <submittedName>
        <fullName evidence="8">Tyrosine-type recombinase/integrase</fullName>
    </submittedName>
</protein>